<proteinExistence type="predicted"/>
<comment type="caution">
    <text evidence="1">The sequence shown here is derived from an EMBL/GenBank/DDBJ whole genome shotgun (WGS) entry which is preliminary data.</text>
</comment>
<gene>
    <name evidence="1" type="ORF">E3N88_18911</name>
</gene>
<evidence type="ECO:0000313" key="1">
    <source>
        <dbReference type="EMBL" id="KAD4982240.1"/>
    </source>
</evidence>
<reference evidence="1 2" key="1">
    <citation type="submission" date="2019-05" db="EMBL/GenBank/DDBJ databases">
        <title>Mikania micrantha, genome provides insights into the molecular mechanism of rapid growth.</title>
        <authorList>
            <person name="Liu B."/>
        </authorList>
    </citation>
    <scope>NUCLEOTIDE SEQUENCE [LARGE SCALE GENOMIC DNA]</scope>
    <source>
        <strain evidence="1">NLD-2019</strain>
        <tissue evidence="1">Leaf</tissue>
    </source>
</reference>
<organism evidence="1 2">
    <name type="scientific">Mikania micrantha</name>
    <name type="common">bitter vine</name>
    <dbReference type="NCBI Taxonomy" id="192012"/>
    <lineage>
        <taxon>Eukaryota</taxon>
        <taxon>Viridiplantae</taxon>
        <taxon>Streptophyta</taxon>
        <taxon>Embryophyta</taxon>
        <taxon>Tracheophyta</taxon>
        <taxon>Spermatophyta</taxon>
        <taxon>Magnoliopsida</taxon>
        <taxon>eudicotyledons</taxon>
        <taxon>Gunneridae</taxon>
        <taxon>Pentapetalae</taxon>
        <taxon>asterids</taxon>
        <taxon>campanulids</taxon>
        <taxon>Asterales</taxon>
        <taxon>Asteraceae</taxon>
        <taxon>Asteroideae</taxon>
        <taxon>Heliantheae alliance</taxon>
        <taxon>Eupatorieae</taxon>
        <taxon>Mikania</taxon>
    </lineage>
</organism>
<dbReference type="EMBL" id="SZYD01000010">
    <property type="protein sequence ID" value="KAD4982240.1"/>
    <property type="molecule type" value="Genomic_DNA"/>
</dbReference>
<dbReference type="OrthoDB" id="1824781at2759"/>
<dbReference type="AlphaFoldDB" id="A0A5N6NP39"/>
<sequence>MASSSSSSPSDDKKSRLTAEIMKQYNKDALYMDVLKQNFQSLEDGIKKRDELSKQLLQLPPNVVRDLVVLFMVDEDKTDVQQLQTIANIIKTLRLLGMYVYHVPIVHNYDNL</sequence>
<protein>
    <submittedName>
        <fullName evidence="1">Uncharacterized protein</fullName>
    </submittedName>
</protein>
<name>A0A5N6NP39_9ASTR</name>
<accession>A0A5N6NP39</accession>
<evidence type="ECO:0000313" key="2">
    <source>
        <dbReference type="Proteomes" id="UP000326396"/>
    </source>
</evidence>
<keyword evidence="2" id="KW-1185">Reference proteome</keyword>
<dbReference type="Proteomes" id="UP000326396">
    <property type="component" value="Linkage Group LG18"/>
</dbReference>